<comment type="similarity">
    <text evidence="7">Belongs to the binding-protein-dependent transport system permease family.</text>
</comment>
<dbReference type="InterPro" id="IPR045621">
    <property type="entry name" value="BPD_transp_1_N"/>
</dbReference>
<evidence type="ECO:0000256" key="4">
    <source>
        <dbReference type="ARBA" id="ARBA00022692"/>
    </source>
</evidence>
<keyword evidence="3" id="KW-1003">Cell membrane</keyword>
<dbReference type="Pfam" id="PF19300">
    <property type="entry name" value="BPD_transp_1_N"/>
    <property type="match status" value="1"/>
</dbReference>
<dbReference type="GO" id="GO:0005886">
    <property type="term" value="C:plasma membrane"/>
    <property type="evidence" value="ECO:0007669"/>
    <property type="project" value="UniProtKB-SubCell"/>
</dbReference>
<evidence type="ECO:0000256" key="2">
    <source>
        <dbReference type="ARBA" id="ARBA00022448"/>
    </source>
</evidence>
<feature type="transmembrane region" description="Helical" evidence="7">
    <location>
        <begin position="224"/>
        <end position="242"/>
    </location>
</feature>
<evidence type="ECO:0000313" key="10">
    <source>
        <dbReference type="Proteomes" id="UP000287224"/>
    </source>
</evidence>
<evidence type="ECO:0000256" key="5">
    <source>
        <dbReference type="ARBA" id="ARBA00022989"/>
    </source>
</evidence>
<protein>
    <submittedName>
        <fullName evidence="9">Glutathione ABC transporter permease</fullName>
    </submittedName>
</protein>
<comment type="subcellular location">
    <subcellularLocation>
        <location evidence="1 7">Cell membrane</location>
        <topology evidence="1 7">Multi-pass membrane protein</topology>
    </subcellularLocation>
</comment>
<dbReference type="EMBL" id="BIFQ01000002">
    <property type="protein sequence ID" value="GCE09078.1"/>
    <property type="molecule type" value="Genomic_DNA"/>
</dbReference>
<keyword evidence="6 7" id="KW-0472">Membrane</keyword>
<evidence type="ECO:0000313" key="9">
    <source>
        <dbReference type="EMBL" id="GCE09078.1"/>
    </source>
</evidence>
<keyword evidence="4 7" id="KW-0812">Transmembrane</keyword>
<evidence type="ECO:0000256" key="6">
    <source>
        <dbReference type="ARBA" id="ARBA00023136"/>
    </source>
</evidence>
<keyword evidence="5 7" id="KW-1133">Transmembrane helix</keyword>
<dbReference type="RefSeq" id="WP_235845925.1">
    <property type="nucleotide sequence ID" value="NZ_BIFQ01000002.1"/>
</dbReference>
<evidence type="ECO:0000259" key="8">
    <source>
        <dbReference type="PROSITE" id="PS50928"/>
    </source>
</evidence>
<dbReference type="Pfam" id="PF00528">
    <property type="entry name" value="BPD_transp_1"/>
    <property type="match status" value="1"/>
</dbReference>
<proteinExistence type="inferred from homology"/>
<keyword evidence="10" id="KW-1185">Reference proteome</keyword>
<evidence type="ECO:0000256" key="7">
    <source>
        <dbReference type="RuleBase" id="RU363032"/>
    </source>
</evidence>
<dbReference type="InterPro" id="IPR035906">
    <property type="entry name" value="MetI-like_sf"/>
</dbReference>
<feature type="transmembrane region" description="Helical" evidence="7">
    <location>
        <begin position="50"/>
        <end position="70"/>
    </location>
</feature>
<feature type="transmembrane region" description="Helical" evidence="7">
    <location>
        <begin position="282"/>
        <end position="307"/>
    </location>
</feature>
<sequence length="360" mass="40831">MWEVQEGGQPFCRSVGEHAQVPTLSFLLSRRRRRRENVRELMLQFLLKRLLGLLFVLLGVSFITFIIGYFSPIDPVLQQLGQHYTPESYARLRHAYGLDLPWYMQYFRYVVNLLHFDLGRSIHNQSRRVIDLLKDGIPISAEIATWGLLITILLGIPAGILSAIKANTWLDTTNMVLALILYALPVFIIAIFAQLLVVWLNVNWGLGWPVTDWGTPWQYSWSDIQYKLVPIMVYGLAGYAYYARLARTSMLEVLRQDYIRTAHAKGLRQRTVVYRHALRNALLPLITVFGLSLGLLITGAFFIERIFNIQGIGLTTINAVSQGDFPVIQATALLAALGVVLGNTISDILYTIVDPRIKLS</sequence>
<dbReference type="GO" id="GO:0055085">
    <property type="term" value="P:transmembrane transport"/>
    <property type="evidence" value="ECO:0007669"/>
    <property type="project" value="InterPro"/>
</dbReference>
<evidence type="ECO:0000256" key="1">
    <source>
        <dbReference type="ARBA" id="ARBA00004651"/>
    </source>
</evidence>
<organism evidence="9 10">
    <name type="scientific">Dictyobacter aurantiacus</name>
    <dbReference type="NCBI Taxonomy" id="1936993"/>
    <lineage>
        <taxon>Bacteria</taxon>
        <taxon>Bacillati</taxon>
        <taxon>Chloroflexota</taxon>
        <taxon>Ktedonobacteria</taxon>
        <taxon>Ktedonobacterales</taxon>
        <taxon>Dictyobacteraceae</taxon>
        <taxon>Dictyobacter</taxon>
    </lineage>
</organism>
<comment type="caution">
    <text evidence="9">The sequence shown here is derived from an EMBL/GenBank/DDBJ whole genome shotgun (WGS) entry which is preliminary data.</text>
</comment>
<dbReference type="PROSITE" id="PS50928">
    <property type="entry name" value="ABC_TM1"/>
    <property type="match status" value="1"/>
</dbReference>
<feature type="transmembrane region" description="Helical" evidence="7">
    <location>
        <begin position="143"/>
        <end position="164"/>
    </location>
</feature>
<name>A0A401ZQ99_9CHLR</name>
<feature type="transmembrane region" description="Helical" evidence="7">
    <location>
        <begin position="176"/>
        <end position="204"/>
    </location>
</feature>
<evidence type="ECO:0000256" key="3">
    <source>
        <dbReference type="ARBA" id="ARBA00022475"/>
    </source>
</evidence>
<feature type="domain" description="ABC transmembrane type-1" evidence="8">
    <location>
        <begin position="137"/>
        <end position="346"/>
    </location>
</feature>
<dbReference type="Proteomes" id="UP000287224">
    <property type="component" value="Unassembled WGS sequence"/>
</dbReference>
<dbReference type="AlphaFoldDB" id="A0A401ZQ99"/>
<dbReference type="InterPro" id="IPR000515">
    <property type="entry name" value="MetI-like"/>
</dbReference>
<dbReference type="PANTHER" id="PTHR43163:SF6">
    <property type="entry name" value="DIPEPTIDE TRANSPORT SYSTEM PERMEASE PROTEIN DPPB-RELATED"/>
    <property type="match status" value="1"/>
</dbReference>
<dbReference type="CDD" id="cd06261">
    <property type="entry name" value="TM_PBP2"/>
    <property type="match status" value="1"/>
</dbReference>
<dbReference type="Gene3D" id="1.10.3720.10">
    <property type="entry name" value="MetI-like"/>
    <property type="match status" value="1"/>
</dbReference>
<reference evidence="10" key="1">
    <citation type="submission" date="2018-12" db="EMBL/GenBank/DDBJ databases">
        <title>Tengunoibacter tsumagoiensis gen. nov., sp. nov., Dictyobacter kobayashii sp. nov., D. alpinus sp. nov., and D. joshuensis sp. nov. and description of Dictyobacteraceae fam. nov. within the order Ktedonobacterales isolated from Tengu-no-mugimeshi.</title>
        <authorList>
            <person name="Wang C.M."/>
            <person name="Zheng Y."/>
            <person name="Sakai Y."/>
            <person name="Toyoda A."/>
            <person name="Minakuchi Y."/>
            <person name="Abe K."/>
            <person name="Yokota A."/>
            <person name="Yabe S."/>
        </authorList>
    </citation>
    <scope>NUCLEOTIDE SEQUENCE [LARGE SCALE GENOMIC DNA]</scope>
    <source>
        <strain evidence="10">S-27</strain>
    </source>
</reference>
<feature type="transmembrane region" description="Helical" evidence="7">
    <location>
        <begin position="327"/>
        <end position="353"/>
    </location>
</feature>
<dbReference type="SUPFAM" id="SSF161098">
    <property type="entry name" value="MetI-like"/>
    <property type="match status" value="1"/>
</dbReference>
<keyword evidence="2 7" id="KW-0813">Transport</keyword>
<dbReference type="PANTHER" id="PTHR43163">
    <property type="entry name" value="DIPEPTIDE TRANSPORT SYSTEM PERMEASE PROTEIN DPPB-RELATED"/>
    <property type="match status" value="1"/>
</dbReference>
<gene>
    <name evidence="9" type="primary">oppB_2</name>
    <name evidence="9" type="ORF">KDAU_64070</name>
</gene>
<accession>A0A401ZQ99</accession>